<organism evidence="1">
    <name type="scientific">Prevotella sp. GTC17262</name>
    <dbReference type="NCBI Taxonomy" id="3236797"/>
    <lineage>
        <taxon>Bacteria</taxon>
        <taxon>Pseudomonadati</taxon>
        <taxon>Bacteroidota</taxon>
        <taxon>Bacteroidia</taxon>
        <taxon>Bacteroidales</taxon>
        <taxon>Prevotellaceae</taxon>
        <taxon>Prevotella</taxon>
    </lineage>
</organism>
<protein>
    <submittedName>
        <fullName evidence="1">Uncharacterized protein</fullName>
    </submittedName>
</protein>
<dbReference type="EMBL" id="AP035789">
    <property type="protein sequence ID" value="BFO80071.1"/>
    <property type="molecule type" value="Genomic_DNA"/>
</dbReference>
<dbReference type="AlphaFoldDB" id="A0AB33JCX3"/>
<sequence>MDILLKPDTLSLSGSMNHFVISSVVDVSFSLSVADTDVPILQHTYTPDKTGRIEVNLENVVTPLLSLSLRDVSEPYKQPSILRTFKAVISAKGESGSTSCTFAVLRAGIDRFSDSAENFLKANFLTWQPTVKPVTYHSPEFLSYYAVQDSVIKCKAYINADSGYSKHEITLGQLASGIVWTIPVQYAIIAGKLNKLPSYYDIWIETLDGTRLTYVQRYYATDIRSEQEQWVLFENSLGGIDTFRAYGDSENTAKHTHNIVEIENDLEEYRVDTEREFKKSTGHLGDYERRWLLDFFPSLGKYIYIGNGLRRIVVTDSDVTYKTSDLPSAYTFTYKYADARPYLNIPRTDKPVELLNIEVPDIGSFTIAPRLVEFQKLPLSGGALFPVQSPYSQEWATTTGDAILEYIVRQIVSAYKHDGSFGHSHPNISLIDSLSRIGQYLLINTKKIASGLADLATEAEKLTTDSPEWKKLLRKDIPDEARELIKFLKGIITDSIHDFGFEHGVKGFGMWIDENGRSHVQVDFFEALVKAVYRQLEVRHMIGISGDQMQSASTSILQDAIPLTENDIVKGWKCHLKTDDGTTQTFNTWVAGDQIYCQTHNLREGLTENAANKTYWRVVTEVAQKTDKEDAYVIISNESPYFHKDMTDAPAAGDEVVQFGYNAAWALAHSIEPSIYANRMNVRMSTVTDDGGPTEALYRAISSFDYSIEKNAVKYVSADRIFLRSNNLQWINDSGVIVPNLIHMGVWPDGGTTAHKYESWQCDGATWLCIVESTTDKPGKDSPAWSVLAEKGSSPYTVIITTDRGNIIHNGQGDVVLTATVLHGKEDITDSLQPNRFSWVIKTPSEDFNTAWNKRHEAVGQRITVSAQEIDGRAQIDCIVNIE</sequence>
<evidence type="ECO:0000313" key="1">
    <source>
        <dbReference type="EMBL" id="BFO80071.1"/>
    </source>
</evidence>
<accession>A0AB33JCX3</accession>
<proteinExistence type="predicted"/>
<gene>
    <name evidence="1" type="ORF">GTC17262_02620</name>
</gene>
<name>A0AB33JCX3_9BACT</name>
<reference evidence="1" key="1">
    <citation type="submission" date="2024-07" db="EMBL/GenBank/DDBJ databases">
        <title>Complete genome sequence of Prevotella sp. YM-2024 GTC17262.</title>
        <authorList>
            <person name="Hayashi M."/>
            <person name="Muto Y."/>
            <person name="Tanaka K."/>
            <person name="Niwa H."/>
        </authorList>
    </citation>
    <scope>NUCLEOTIDE SEQUENCE</scope>
    <source>
        <strain evidence="1">GTC17262</strain>
    </source>
</reference>